<feature type="signal peptide" evidence="2">
    <location>
        <begin position="1"/>
        <end position="21"/>
    </location>
</feature>
<feature type="region of interest" description="Disordered" evidence="1">
    <location>
        <begin position="176"/>
        <end position="240"/>
    </location>
</feature>
<protein>
    <submittedName>
        <fullName evidence="3">Uncharacterized protein</fullName>
    </submittedName>
</protein>
<accession>A0A922M0L3</accession>
<evidence type="ECO:0000313" key="4">
    <source>
        <dbReference type="Proteomes" id="UP000814243"/>
    </source>
</evidence>
<evidence type="ECO:0000256" key="2">
    <source>
        <dbReference type="SAM" id="SignalP"/>
    </source>
</evidence>
<name>A0A922M0L3_SPOEX</name>
<dbReference type="AlphaFoldDB" id="A0A922M0L3"/>
<dbReference type="EMBL" id="JACEFF010000941">
    <property type="protein sequence ID" value="KAH9627743.1"/>
    <property type="molecule type" value="Genomic_DNA"/>
</dbReference>
<evidence type="ECO:0000313" key="3">
    <source>
        <dbReference type="EMBL" id="KAH9627743.1"/>
    </source>
</evidence>
<feature type="chain" id="PRO_5038046629" evidence="2">
    <location>
        <begin position="22"/>
        <end position="240"/>
    </location>
</feature>
<feature type="compositionally biased region" description="Basic and acidic residues" evidence="1">
    <location>
        <begin position="214"/>
        <end position="226"/>
    </location>
</feature>
<feature type="compositionally biased region" description="Polar residues" evidence="1">
    <location>
        <begin position="188"/>
        <end position="202"/>
    </location>
</feature>
<keyword evidence="2" id="KW-0732">Signal</keyword>
<dbReference type="Proteomes" id="UP000814243">
    <property type="component" value="Unassembled WGS sequence"/>
</dbReference>
<evidence type="ECO:0000256" key="1">
    <source>
        <dbReference type="SAM" id="MobiDB-lite"/>
    </source>
</evidence>
<sequence length="240" mass="27716">MADSFYVIFLVLFSFITPCVSATGHKYNIDSEGFKLYGENFPSLLRRFRQTPEYLKILTDRLKDLKTYVSEMSLQVLHYYHGKMAQRVNDIIGVPRNSTNNGTTTRATMLFYHAYGKRRQEYASQEEFDEIGVKVLDSYKMFMHPLSVQERNSFKDLGFEFAGNLIHTIIDNMRPVDKGPGTRPMFTRQLSEGDSYKTPSTTEHPHIHAVTNERGPEVKANSKETTAESFRFRKRNNGQS</sequence>
<proteinExistence type="predicted"/>
<organism evidence="3 4">
    <name type="scientific">Spodoptera exigua</name>
    <name type="common">Beet armyworm</name>
    <name type="synonym">Noctua fulgens</name>
    <dbReference type="NCBI Taxonomy" id="7107"/>
    <lineage>
        <taxon>Eukaryota</taxon>
        <taxon>Metazoa</taxon>
        <taxon>Ecdysozoa</taxon>
        <taxon>Arthropoda</taxon>
        <taxon>Hexapoda</taxon>
        <taxon>Insecta</taxon>
        <taxon>Pterygota</taxon>
        <taxon>Neoptera</taxon>
        <taxon>Endopterygota</taxon>
        <taxon>Lepidoptera</taxon>
        <taxon>Glossata</taxon>
        <taxon>Ditrysia</taxon>
        <taxon>Noctuoidea</taxon>
        <taxon>Noctuidae</taxon>
        <taxon>Amphipyrinae</taxon>
        <taxon>Spodoptera</taxon>
    </lineage>
</organism>
<reference evidence="3" key="1">
    <citation type="journal article" date="2021" name="G3 (Bethesda)">
        <title>Genome and transcriptome analysis of the beet armyworm Spodoptera exigua reveals targets for pest control. .</title>
        <authorList>
            <person name="Simon S."/>
            <person name="Breeschoten T."/>
            <person name="Jansen H.J."/>
            <person name="Dirks R.P."/>
            <person name="Schranz M.E."/>
            <person name="Ros V.I.D."/>
        </authorList>
    </citation>
    <scope>NUCLEOTIDE SEQUENCE</scope>
    <source>
        <strain evidence="3">TB_SE_WUR_2020</strain>
    </source>
</reference>
<comment type="caution">
    <text evidence="3">The sequence shown here is derived from an EMBL/GenBank/DDBJ whole genome shotgun (WGS) entry which is preliminary data.</text>
</comment>
<gene>
    <name evidence="3" type="ORF">HF086_017286</name>
</gene>